<dbReference type="InterPro" id="IPR006447">
    <property type="entry name" value="Myb_dom_plants"/>
</dbReference>
<protein>
    <recommendedName>
        <fullName evidence="8">Myb-like domain-containing protein</fullName>
    </recommendedName>
</protein>
<gene>
    <name evidence="9" type="ORF">Cni_G28941</name>
</gene>
<dbReference type="GO" id="GO:0006355">
    <property type="term" value="P:regulation of DNA-templated transcription"/>
    <property type="evidence" value="ECO:0007669"/>
    <property type="project" value="InterPro"/>
</dbReference>
<feature type="domain" description="Myb-like" evidence="8">
    <location>
        <begin position="191"/>
        <end position="242"/>
    </location>
</feature>
<evidence type="ECO:0000256" key="3">
    <source>
        <dbReference type="ARBA" id="ARBA00022782"/>
    </source>
</evidence>
<keyword evidence="2" id="KW-0217">Developmental protein</keyword>
<reference evidence="9 10" key="1">
    <citation type="submission" date="2023-10" db="EMBL/GenBank/DDBJ databases">
        <title>Chromosome-scale genome assembly provides insights into flower coloration mechanisms of Canna indica.</title>
        <authorList>
            <person name="Li C."/>
        </authorList>
    </citation>
    <scope>NUCLEOTIDE SEQUENCE [LARGE SCALE GENOMIC DNA]</scope>
    <source>
        <tissue evidence="9">Flower</tissue>
    </source>
</reference>
<evidence type="ECO:0000256" key="6">
    <source>
        <dbReference type="ARBA" id="ARBA00023242"/>
    </source>
</evidence>
<organism evidence="9 10">
    <name type="scientific">Canna indica</name>
    <name type="common">Indian-shot</name>
    <dbReference type="NCBI Taxonomy" id="4628"/>
    <lineage>
        <taxon>Eukaryota</taxon>
        <taxon>Viridiplantae</taxon>
        <taxon>Streptophyta</taxon>
        <taxon>Embryophyta</taxon>
        <taxon>Tracheophyta</taxon>
        <taxon>Spermatophyta</taxon>
        <taxon>Magnoliopsida</taxon>
        <taxon>Liliopsida</taxon>
        <taxon>Zingiberales</taxon>
        <taxon>Cannaceae</taxon>
        <taxon>Canna</taxon>
    </lineage>
</organism>
<dbReference type="Pfam" id="PF00249">
    <property type="entry name" value="Myb_DNA-binding"/>
    <property type="match status" value="1"/>
</dbReference>
<comment type="subcellular location">
    <subcellularLocation>
        <location evidence="1">Nucleus</location>
    </subcellularLocation>
</comment>
<feature type="region of interest" description="Disordered" evidence="7">
    <location>
        <begin position="376"/>
        <end position="408"/>
    </location>
</feature>
<name>A0AAQ3L4B0_9LILI</name>
<keyword evidence="4" id="KW-0805">Transcription regulation</keyword>
<evidence type="ECO:0000313" key="10">
    <source>
        <dbReference type="Proteomes" id="UP001327560"/>
    </source>
</evidence>
<dbReference type="InterPro" id="IPR001005">
    <property type="entry name" value="SANT/Myb"/>
</dbReference>
<dbReference type="GO" id="GO:0010158">
    <property type="term" value="P:abaxial cell fate specification"/>
    <property type="evidence" value="ECO:0007669"/>
    <property type="project" value="InterPro"/>
</dbReference>
<proteinExistence type="predicted"/>
<dbReference type="InterPro" id="IPR044847">
    <property type="entry name" value="KAN_fam"/>
</dbReference>
<evidence type="ECO:0000256" key="1">
    <source>
        <dbReference type="ARBA" id="ARBA00004123"/>
    </source>
</evidence>
<evidence type="ECO:0000256" key="7">
    <source>
        <dbReference type="SAM" id="MobiDB-lite"/>
    </source>
</evidence>
<evidence type="ECO:0000259" key="8">
    <source>
        <dbReference type="Pfam" id="PF00249"/>
    </source>
</evidence>
<dbReference type="InterPro" id="IPR009057">
    <property type="entry name" value="Homeodomain-like_sf"/>
</dbReference>
<dbReference type="PANTHER" id="PTHR31496:SF3">
    <property type="entry name" value="TRANSCRIPTION REPRESSOR KAN1"/>
    <property type="match status" value="1"/>
</dbReference>
<keyword evidence="6" id="KW-0539">Nucleus</keyword>
<evidence type="ECO:0000256" key="5">
    <source>
        <dbReference type="ARBA" id="ARBA00023163"/>
    </source>
</evidence>
<evidence type="ECO:0000256" key="2">
    <source>
        <dbReference type="ARBA" id="ARBA00022473"/>
    </source>
</evidence>
<accession>A0AAQ3L4B0</accession>
<dbReference type="GO" id="GO:0005634">
    <property type="term" value="C:nucleus"/>
    <property type="evidence" value="ECO:0007669"/>
    <property type="project" value="UniProtKB-SubCell"/>
</dbReference>
<keyword evidence="10" id="KW-1185">Reference proteome</keyword>
<dbReference type="FunFam" id="1.10.10.60:FF:000002">
    <property type="entry name" value="Myb family transcription factor"/>
    <property type="match status" value="1"/>
</dbReference>
<keyword evidence="3" id="KW-0221">Differentiation</keyword>
<dbReference type="EMBL" id="CP136898">
    <property type="protein sequence ID" value="WOL20139.1"/>
    <property type="molecule type" value="Genomic_DNA"/>
</dbReference>
<dbReference type="GO" id="GO:0000976">
    <property type="term" value="F:transcription cis-regulatory region binding"/>
    <property type="evidence" value="ECO:0007669"/>
    <property type="project" value="InterPro"/>
</dbReference>
<sequence length="432" mass="47236">MEAASEPLPNLPIHIALSHAASSDVDNTCTELTLSYPSAASEPADNPWQQQQQRKLSAGCSTHRAPRISTKASEPIKGIPIYRNTSFAFLPFHPKIGVHTPASSYCPQRSSVYSSPSSFSSSSSVLRTTAATSFLNLVHGDSADWHRMMVPSTRIHGLLPEVVMMKNHQQQRHQLPMPWRVPFRRSIRAPRMRWTSSLHARFVHAVEMLGGHERATPKSVLELMNVKDLTLAHVKSHLQMYRTLKTTDKSAASTEDSTDLNFSKEKMISDGIGTIRPTQLDLFLPSSTATRRSWQLAAASALFLLSSEAPASRSSASSAPGMRQTRRVWRKSRVFAMGVDLEEEDVAGGVDGLDGAGEDAVLSAFAAAVEKEAGGGSISVGEDLKHRRPKQRSGAGEDADNDSYKTDALRVVAHQESKTPPILEFTLGRPDH</sequence>
<dbReference type="PANTHER" id="PTHR31496">
    <property type="entry name" value="TRANSCRIPTION FACTOR KAN2-RELATED"/>
    <property type="match status" value="1"/>
</dbReference>
<keyword evidence="5" id="KW-0804">Transcription</keyword>
<evidence type="ECO:0000256" key="4">
    <source>
        <dbReference type="ARBA" id="ARBA00023015"/>
    </source>
</evidence>
<dbReference type="AlphaFoldDB" id="A0AAQ3L4B0"/>
<dbReference type="SUPFAM" id="SSF46689">
    <property type="entry name" value="Homeodomain-like"/>
    <property type="match status" value="1"/>
</dbReference>
<dbReference type="Proteomes" id="UP001327560">
    <property type="component" value="Chromosome 9"/>
</dbReference>
<dbReference type="NCBIfam" id="TIGR01557">
    <property type="entry name" value="myb_SHAQKYF"/>
    <property type="match status" value="1"/>
</dbReference>
<evidence type="ECO:0000313" key="9">
    <source>
        <dbReference type="EMBL" id="WOL20139.1"/>
    </source>
</evidence>
<dbReference type="Gene3D" id="1.10.10.60">
    <property type="entry name" value="Homeodomain-like"/>
    <property type="match status" value="1"/>
</dbReference>